<evidence type="ECO:0000313" key="6">
    <source>
        <dbReference type="EMBL" id="CAK8680782.1"/>
    </source>
</evidence>
<sequence length="102" mass="11859">MDEIIVNYHDSLLRKSDVRLLEPGNWINDKIIGFMFQYFEFELFQNCSDSVKFFDPDLVQLLKLSSDQDAGSILQSLHLHQRFLFLPVNDNGALMTPGGQHW</sequence>
<protein>
    <recommendedName>
        <fullName evidence="5">Ubiquitin-like protease family profile domain-containing protein</fullName>
    </recommendedName>
</protein>
<dbReference type="SUPFAM" id="SSF54001">
    <property type="entry name" value="Cysteine proteinases"/>
    <property type="match status" value="1"/>
</dbReference>
<keyword evidence="7" id="KW-1185">Reference proteome</keyword>
<dbReference type="Proteomes" id="UP001642483">
    <property type="component" value="Unassembled WGS sequence"/>
</dbReference>
<keyword evidence="4" id="KW-0788">Thiol protease</keyword>
<dbReference type="PROSITE" id="PS50600">
    <property type="entry name" value="ULP_PROTEASE"/>
    <property type="match status" value="1"/>
</dbReference>
<dbReference type="EMBL" id="CAWYQH010000079">
    <property type="protein sequence ID" value="CAK8680782.1"/>
    <property type="molecule type" value="Genomic_DNA"/>
</dbReference>
<dbReference type="InterPro" id="IPR038765">
    <property type="entry name" value="Papain-like_cys_pep_sf"/>
</dbReference>
<keyword evidence="3" id="KW-0378">Hydrolase</keyword>
<gene>
    <name evidence="6" type="ORF">CVLEPA_LOCUS11028</name>
</gene>
<dbReference type="InterPro" id="IPR044613">
    <property type="entry name" value="Nep1/2-like"/>
</dbReference>
<evidence type="ECO:0000256" key="1">
    <source>
        <dbReference type="ARBA" id="ARBA00005234"/>
    </source>
</evidence>
<evidence type="ECO:0000256" key="3">
    <source>
        <dbReference type="ARBA" id="ARBA00022801"/>
    </source>
</evidence>
<evidence type="ECO:0000259" key="5">
    <source>
        <dbReference type="PROSITE" id="PS50600"/>
    </source>
</evidence>
<evidence type="ECO:0000313" key="7">
    <source>
        <dbReference type="Proteomes" id="UP001642483"/>
    </source>
</evidence>
<keyword evidence="2" id="KW-0645">Protease</keyword>
<reference evidence="6 7" key="1">
    <citation type="submission" date="2024-02" db="EMBL/GenBank/DDBJ databases">
        <authorList>
            <person name="Daric V."/>
            <person name="Darras S."/>
        </authorList>
    </citation>
    <scope>NUCLEOTIDE SEQUENCE [LARGE SCALE GENOMIC DNA]</scope>
</reference>
<dbReference type="Gene3D" id="3.40.395.10">
    <property type="entry name" value="Adenoviral Proteinase, Chain A"/>
    <property type="match status" value="1"/>
</dbReference>
<proteinExistence type="inferred from homology"/>
<dbReference type="PANTHER" id="PTHR46468">
    <property type="entry name" value="SENTRIN-SPECIFIC PROTEASE 8"/>
    <property type="match status" value="1"/>
</dbReference>
<evidence type="ECO:0000256" key="2">
    <source>
        <dbReference type="ARBA" id="ARBA00022670"/>
    </source>
</evidence>
<feature type="domain" description="Ubiquitin-like protease family profile" evidence="5">
    <location>
        <begin position="11"/>
        <end position="102"/>
    </location>
</feature>
<comment type="caution">
    <text evidence="6">The sequence shown here is derived from an EMBL/GenBank/DDBJ whole genome shotgun (WGS) entry which is preliminary data.</text>
</comment>
<organism evidence="6 7">
    <name type="scientific">Clavelina lepadiformis</name>
    <name type="common">Light-bulb sea squirt</name>
    <name type="synonym">Ascidia lepadiformis</name>
    <dbReference type="NCBI Taxonomy" id="159417"/>
    <lineage>
        <taxon>Eukaryota</taxon>
        <taxon>Metazoa</taxon>
        <taxon>Chordata</taxon>
        <taxon>Tunicata</taxon>
        <taxon>Ascidiacea</taxon>
        <taxon>Aplousobranchia</taxon>
        <taxon>Clavelinidae</taxon>
        <taxon>Clavelina</taxon>
    </lineage>
</organism>
<dbReference type="InterPro" id="IPR003653">
    <property type="entry name" value="Peptidase_C48_C"/>
</dbReference>
<accession>A0ABP0FQT3</accession>
<dbReference type="PANTHER" id="PTHR46468:SF1">
    <property type="entry name" value="SENTRIN-SPECIFIC PROTEASE 8"/>
    <property type="match status" value="1"/>
</dbReference>
<evidence type="ECO:0000256" key="4">
    <source>
        <dbReference type="ARBA" id="ARBA00022807"/>
    </source>
</evidence>
<name>A0ABP0FQT3_CLALP</name>
<comment type="similarity">
    <text evidence="1">Belongs to the peptidase C48 family.</text>
</comment>